<dbReference type="AlphaFoldDB" id="A9VE33"/>
<evidence type="ECO:0000256" key="36">
    <source>
        <dbReference type="ARBA" id="ARBA00049053"/>
    </source>
</evidence>
<feature type="domain" description="Alpha/beta hydrolase fold-3" evidence="45">
    <location>
        <begin position="625"/>
        <end position="836"/>
    </location>
</feature>
<dbReference type="STRING" id="81824.A9VE33"/>
<comment type="catalytic activity">
    <reaction evidence="32">
        <text>a diacylglycerol + H2O = a monoacylglycerol + a fatty acid + H(+)</text>
        <dbReference type="Rhea" id="RHEA:32731"/>
        <dbReference type="ChEBI" id="CHEBI:15377"/>
        <dbReference type="ChEBI" id="CHEBI:15378"/>
        <dbReference type="ChEBI" id="CHEBI:17408"/>
        <dbReference type="ChEBI" id="CHEBI:18035"/>
        <dbReference type="ChEBI" id="CHEBI:28868"/>
        <dbReference type="EC" id="3.1.1.79"/>
    </reaction>
</comment>
<reference evidence="46 47" key="1">
    <citation type="journal article" date="2008" name="Nature">
        <title>The genome of the choanoflagellate Monosiga brevicollis and the origin of metazoans.</title>
        <authorList>
            <consortium name="JGI Sequencing"/>
            <person name="King N."/>
            <person name="Westbrook M.J."/>
            <person name="Young S.L."/>
            <person name="Kuo A."/>
            <person name="Abedin M."/>
            <person name="Chapman J."/>
            <person name="Fairclough S."/>
            <person name="Hellsten U."/>
            <person name="Isogai Y."/>
            <person name="Letunic I."/>
            <person name="Marr M."/>
            <person name="Pincus D."/>
            <person name="Putnam N."/>
            <person name="Rokas A."/>
            <person name="Wright K.J."/>
            <person name="Zuzow R."/>
            <person name="Dirks W."/>
            <person name="Good M."/>
            <person name="Goodstein D."/>
            <person name="Lemons D."/>
            <person name="Li W."/>
            <person name="Lyons J.B."/>
            <person name="Morris A."/>
            <person name="Nichols S."/>
            <person name="Richter D.J."/>
            <person name="Salamov A."/>
            <person name="Bork P."/>
            <person name="Lim W.A."/>
            <person name="Manning G."/>
            <person name="Miller W.T."/>
            <person name="McGinnis W."/>
            <person name="Shapiro H."/>
            <person name="Tjian R."/>
            <person name="Grigoriev I.V."/>
            <person name="Rokhsar D."/>
        </authorList>
    </citation>
    <scope>NUCLEOTIDE SEQUENCE [LARGE SCALE GENOMIC DNA]</scope>
    <source>
        <strain evidence="47">MX1 / ATCC 50154</strain>
    </source>
</reference>
<dbReference type="KEGG" id="mbr:MONBRDRAFT_34791"/>
<dbReference type="PANTHER" id="PTHR23025:SF3">
    <property type="entry name" value="HORMONE-SENSITIVE LIPASE"/>
    <property type="match status" value="1"/>
</dbReference>
<dbReference type="FunCoup" id="A9VE33">
    <property type="interactions" value="206"/>
</dbReference>
<evidence type="ECO:0000256" key="17">
    <source>
        <dbReference type="ARBA" id="ARBA00022677"/>
    </source>
</evidence>
<evidence type="ECO:0000256" key="9">
    <source>
        <dbReference type="ARBA" id="ARBA00010515"/>
    </source>
</evidence>
<name>A9VE33_MONBE</name>
<keyword evidence="47" id="KW-1185">Reference proteome</keyword>
<evidence type="ECO:0000256" key="13">
    <source>
        <dbReference type="ARBA" id="ARBA00022475"/>
    </source>
</evidence>
<proteinExistence type="inferred from homology"/>
<comment type="catalytic activity">
    <reaction evidence="36">
        <text>all-trans-retinyl hexadecanoate + H2O = all-trans-retinol + hexadecanoate + H(+)</text>
        <dbReference type="Rhea" id="RHEA:13933"/>
        <dbReference type="ChEBI" id="CHEBI:7896"/>
        <dbReference type="ChEBI" id="CHEBI:15377"/>
        <dbReference type="ChEBI" id="CHEBI:15378"/>
        <dbReference type="ChEBI" id="CHEBI:17336"/>
        <dbReference type="ChEBI" id="CHEBI:17616"/>
    </reaction>
    <physiologicalReaction direction="left-to-right" evidence="36">
        <dbReference type="Rhea" id="RHEA:13934"/>
    </physiologicalReaction>
</comment>
<evidence type="ECO:0000313" key="47">
    <source>
        <dbReference type="Proteomes" id="UP000001357"/>
    </source>
</evidence>
<keyword evidence="14" id="KW-0963">Cytoplasm</keyword>
<dbReference type="GeneID" id="5896239"/>
<dbReference type="EMBL" id="CH991594">
    <property type="protein sequence ID" value="EDQ84195.1"/>
    <property type="molecule type" value="Genomic_DNA"/>
</dbReference>
<keyword evidence="16" id="KW-0597">Phosphoprotein</keyword>
<dbReference type="OMA" id="WALEHAS"/>
<evidence type="ECO:0000256" key="25">
    <source>
        <dbReference type="ARBA" id="ARBA00030031"/>
    </source>
</evidence>
<evidence type="ECO:0000259" key="45">
    <source>
        <dbReference type="Pfam" id="PF07859"/>
    </source>
</evidence>
<evidence type="ECO:0000256" key="20">
    <source>
        <dbReference type="ARBA" id="ARBA00023098"/>
    </source>
</evidence>
<evidence type="ECO:0000256" key="14">
    <source>
        <dbReference type="ARBA" id="ARBA00022490"/>
    </source>
</evidence>
<dbReference type="EC" id="3.1.1.23" evidence="11"/>
<feature type="compositionally biased region" description="Pro residues" evidence="43">
    <location>
        <begin position="916"/>
        <end position="925"/>
    </location>
</feature>
<feature type="compositionally biased region" description="Low complexity" evidence="43">
    <location>
        <begin position="460"/>
        <end position="473"/>
    </location>
</feature>
<comment type="catalytic activity">
    <reaction evidence="37">
        <text>2,3-di-(9Z)-octadecenoyl-sn-glycerol + H2O = 2-(9Z-octadecenoyl)-glycerol + (9Z)-octadecenoate + H(+)</text>
        <dbReference type="Rhea" id="RHEA:38383"/>
        <dbReference type="ChEBI" id="CHEBI:15377"/>
        <dbReference type="ChEBI" id="CHEBI:15378"/>
        <dbReference type="ChEBI" id="CHEBI:30823"/>
        <dbReference type="ChEBI" id="CHEBI:73990"/>
        <dbReference type="ChEBI" id="CHEBI:75824"/>
    </reaction>
    <physiologicalReaction direction="left-to-right" evidence="37">
        <dbReference type="Rhea" id="RHEA:38384"/>
    </physiologicalReaction>
</comment>
<comment type="catalytic activity">
    <reaction evidence="39">
        <text>1,3-di-(9Z-octadecenoyl)-glycerol + H2O = 1-(9Z-octadecenoyl)-glycerol + (9Z)-octadecenoate + H(+)</text>
        <dbReference type="Rhea" id="RHEA:39939"/>
        <dbReference type="ChEBI" id="CHEBI:15377"/>
        <dbReference type="ChEBI" id="CHEBI:15378"/>
        <dbReference type="ChEBI" id="CHEBI:30823"/>
        <dbReference type="ChEBI" id="CHEBI:75342"/>
        <dbReference type="ChEBI" id="CHEBI:75735"/>
    </reaction>
    <physiologicalReaction direction="left-to-right" evidence="39">
        <dbReference type="Rhea" id="RHEA:39940"/>
    </physiologicalReaction>
</comment>
<feature type="domain" description="Hormone-sensitive lipase N-terminal" evidence="44">
    <location>
        <begin position="93"/>
        <end position="361"/>
    </location>
</feature>
<evidence type="ECO:0000256" key="24">
    <source>
        <dbReference type="ARBA" id="ARBA00023406"/>
    </source>
</evidence>
<evidence type="ECO:0000256" key="37">
    <source>
        <dbReference type="ARBA" id="ARBA00049143"/>
    </source>
</evidence>
<comment type="catalytic activity">
    <reaction evidence="30">
        <text>2-(5Z,8Z,11Z,14Z-eicosatetraenoyl)-glycerol + H2O = glycerol + (5Z,8Z,11Z,14Z)-eicosatetraenoate + H(+)</text>
        <dbReference type="Rhea" id="RHEA:26132"/>
        <dbReference type="ChEBI" id="CHEBI:15377"/>
        <dbReference type="ChEBI" id="CHEBI:15378"/>
        <dbReference type="ChEBI" id="CHEBI:17754"/>
        <dbReference type="ChEBI" id="CHEBI:32395"/>
        <dbReference type="ChEBI" id="CHEBI:52392"/>
    </reaction>
    <physiologicalReaction direction="left-to-right" evidence="30">
        <dbReference type="Rhea" id="RHEA:26133"/>
    </physiologicalReaction>
</comment>
<dbReference type="UniPathway" id="UPA00256"/>
<keyword evidence="15" id="KW-0153">Cholesterol metabolism</keyword>
<feature type="region of interest" description="Disordered" evidence="43">
    <location>
        <begin position="1"/>
        <end position="71"/>
    </location>
</feature>
<comment type="catalytic activity">
    <reaction evidence="33">
        <text>1,2,3-tri-(9Z-octadecenoyl)-glycerol + H2O = di-(9Z)-octadecenoylglycerol + (9Z)-octadecenoate + H(+)</text>
        <dbReference type="Rhea" id="RHEA:38575"/>
        <dbReference type="ChEBI" id="CHEBI:15377"/>
        <dbReference type="ChEBI" id="CHEBI:15378"/>
        <dbReference type="ChEBI" id="CHEBI:30823"/>
        <dbReference type="ChEBI" id="CHEBI:53753"/>
        <dbReference type="ChEBI" id="CHEBI:75945"/>
    </reaction>
    <physiologicalReaction direction="left-to-right" evidence="33">
        <dbReference type="Rhea" id="RHEA:38576"/>
    </physiologicalReaction>
</comment>
<dbReference type="InParanoid" id="A9VE33"/>
<keyword evidence="19" id="KW-0442">Lipid degradation</keyword>
<keyword evidence="18" id="KW-0378">Hydrolase</keyword>
<sequence length="925" mass="100974">MLQEEEEEVLPLSPEGHELPAPESSSAPADAKPLSPSVLPLPPTASRMPGAAPEATPPPRSQAPKSLPSTVGVQDWAATEHAWLGRAFILVNSGCIDNINHFTQHPIRTNKICHALKATHSELVELEPRCYRLAAVVSDYDIHPEFKHNGFRSILLSVWKCLRQLQEALARCAQERSSYFFLSFDAVYEQIEDFGARMLSKFNVLLELTLELQAILPAREQFVTIEGNATAEHIFRCGQSVDVTCFYGARAGFHYESGIQHLMKAILTAMASFSDAYHSTEDNQFVKGLSSAWSAVKYALDPEVKAQRLVEQMRRRNPAFVKSFWNLTDSTLARNMSKIALPSIAVNRVLFIIGSNLVHDIPDGRLIISPPIVGRLGECRHRHGETQPISPDYASFLRRAYHELFAAMDPHELHQVGQRVRERLRRLPISPAEREALESTLYQMFELAKRQQAAATISGAPTSAQTASTQPAARQDDTVGELVQEESVLNHDVTNELDRRDTDAAASQAGAASDATAKADADDLPALVLDSRDVEDMPETSPDEVGDVAVSIFTKAHVGSRVPSVSFKPPEESAFQGIPRFGAIQVRLLCAKKYTGQATPSKKGAAKHAIPVVEDTNIAPAKGLLVHFHGGGFLSNSSKSHEVYLRNWARDLDVPILSVDYSLAPEAQFPRAAEECFYAYVWALEHASLLGTTADRVLVAGDSAGGNLAVSVALRCLVEGARAPDAIYAFYPVLNVKLALSSSRMLASFDCLLSQGVLETCLIGYVGKQDKSVQDNPFLSPFRATDSLLARIPVTYLVGLAMDPLLDDTLAFASRLKAVGARHCVSVLGDIPHGCLNFKDLTRQTKAAYQHCLSLLREGLEDTAPAEKPEWRTYRKPLPPQPTRGRTADRSAEPTMVLHGGGGNTHVGSNSIHTVAPPPQPSSGK</sequence>
<dbReference type="PROSITE" id="PS01173">
    <property type="entry name" value="LIPASE_GDXG_HIS"/>
    <property type="match status" value="1"/>
</dbReference>
<dbReference type="PANTHER" id="PTHR23025">
    <property type="entry name" value="TRIACYLGLYCEROL LIPASE"/>
    <property type="match status" value="1"/>
</dbReference>
<comment type="similarity">
    <text evidence="9">Belongs to the 'GDXG' lipolytic enzyme family.</text>
</comment>
<feature type="compositionally biased region" description="Low complexity" evidence="43">
    <location>
        <begin position="21"/>
        <end position="38"/>
    </location>
</feature>
<evidence type="ECO:0000256" key="40">
    <source>
        <dbReference type="ARBA" id="ARBA00049461"/>
    </source>
</evidence>
<comment type="subunit">
    <text evidence="27">Monomer and homodimer. Interacts with CAVIN1 in the adipocyte cytoplasm. Interacts with PLIN5.</text>
</comment>
<evidence type="ECO:0000256" key="21">
    <source>
        <dbReference type="ARBA" id="ARBA00023136"/>
    </source>
</evidence>
<evidence type="ECO:0000256" key="33">
    <source>
        <dbReference type="ARBA" id="ARBA00048386"/>
    </source>
</evidence>
<dbReference type="EC" id="3.1.1.79" evidence="10"/>
<evidence type="ECO:0000256" key="38">
    <source>
        <dbReference type="ARBA" id="ARBA00049208"/>
    </source>
</evidence>
<evidence type="ECO:0000256" key="22">
    <source>
        <dbReference type="ARBA" id="ARBA00023166"/>
    </source>
</evidence>
<keyword evidence="22" id="KW-1207">Sterol metabolism</keyword>
<evidence type="ECO:0000313" key="46">
    <source>
        <dbReference type="EMBL" id="EDQ84195.1"/>
    </source>
</evidence>
<feature type="compositionally biased region" description="Basic and acidic residues" evidence="43">
    <location>
        <begin position="493"/>
        <end position="503"/>
    </location>
</feature>
<evidence type="ECO:0000256" key="28">
    <source>
        <dbReference type="ARBA" id="ARBA00047438"/>
    </source>
</evidence>
<dbReference type="Gene3D" id="3.40.50.1820">
    <property type="entry name" value="alpha/beta hydrolase"/>
    <property type="match status" value="1"/>
</dbReference>
<evidence type="ECO:0000256" key="2">
    <source>
        <dbReference type="ARBA" id="ARBA00001613"/>
    </source>
</evidence>
<protein>
    <recommendedName>
        <fullName evidence="12">Hormone-sensitive lipase</fullName>
        <ecNumber evidence="11">3.1.1.23</ecNumber>
        <ecNumber evidence="10">3.1.1.79</ecNumber>
    </recommendedName>
    <alternativeName>
        <fullName evidence="26">Monoacylglycerol lipase LIPE</fullName>
    </alternativeName>
    <alternativeName>
        <fullName evidence="25">Retinyl ester hydrolase</fullName>
    </alternativeName>
</protein>
<dbReference type="RefSeq" id="XP_001750983.1">
    <property type="nucleotide sequence ID" value="XM_001750931.1"/>
</dbReference>
<comment type="catalytic activity">
    <reaction evidence="41">
        <text>1,2-di-(9Z-octadecenoyl)-sn-glycerol + H2O = (9Z-octadecenoyl)-glycerol + (9Z)-octadecenoate + H(+)</text>
        <dbReference type="Rhea" id="RHEA:39935"/>
        <dbReference type="ChEBI" id="CHEBI:15377"/>
        <dbReference type="ChEBI" id="CHEBI:15378"/>
        <dbReference type="ChEBI" id="CHEBI:30823"/>
        <dbReference type="ChEBI" id="CHEBI:52333"/>
        <dbReference type="ChEBI" id="CHEBI:75937"/>
    </reaction>
    <physiologicalReaction direction="left-to-right" evidence="41">
        <dbReference type="Rhea" id="RHEA:39936"/>
    </physiologicalReaction>
</comment>
<feature type="active site" evidence="42">
    <location>
        <position position="703"/>
    </location>
</feature>
<dbReference type="GO" id="GO:0019433">
    <property type="term" value="P:triglyceride catabolic process"/>
    <property type="evidence" value="ECO:0000318"/>
    <property type="project" value="GO_Central"/>
</dbReference>
<evidence type="ECO:0000256" key="26">
    <source>
        <dbReference type="ARBA" id="ARBA00031112"/>
    </source>
</evidence>
<feature type="compositionally biased region" description="Low complexity" evidence="43">
    <location>
        <begin position="504"/>
        <end position="519"/>
    </location>
</feature>
<dbReference type="GO" id="GO:0004771">
    <property type="term" value="F:sterol ester esterase activity"/>
    <property type="evidence" value="ECO:0000318"/>
    <property type="project" value="GO_Central"/>
</dbReference>
<evidence type="ECO:0000256" key="15">
    <source>
        <dbReference type="ARBA" id="ARBA00022548"/>
    </source>
</evidence>
<dbReference type="GO" id="GO:0004806">
    <property type="term" value="F:triacylglycerol lipase activity"/>
    <property type="evidence" value="ECO:0000318"/>
    <property type="project" value="GO_Central"/>
</dbReference>
<comment type="catalytic activity">
    <reaction evidence="28">
        <text>1-(9Z-octadecenoyl)-glycerol + H2O = glycerol + (9Z)-octadecenoate + H(+)</text>
        <dbReference type="Rhea" id="RHEA:38487"/>
        <dbReference type="ChEBI" id="CHEBI:15377"/>
        <dbReference type="ChEBI" id="CHEBI:15378"/>
        <dbReference type="ChEBI" id="CHEBI:17754"/>
        <dbReference type="ChEBI" id="CHEBI:30823"/>
        <dbReference type="ChEBI" id="CHEBI:75342"/>
    </reaction>
    <physiologicalReaction direction="left-to-right" evidence="28">
        <dbReference type="Rhea" id="RHEA:38488"/>
    </physiologicalReaction>
</comment>
<evidence type="ECO:0000256" key="3">
    <source>
        <dbReference type="ARBA" id="ARBA00004236"/>
    </source>
</evidence>
<comment type="catalytic activity">
    <reaction evidence="2">
        <text>Hydrolyzes glycerol monoesters of long-chain fatty acids.</text>
        <dbReference type="EC" id="3.1.1.23"/>
    </reaction>
</comment>
<comment type="catalytic activity">
    <reaction evidence="38">
        <text>a monoacylglycerol + H2O = glycerol + a fatty acid + H(+)</text>
        <dbReference type="Rhea" id="RHEA:15245"/>
        <dbReference type="ChEBI" id="CHEBI:15377"/>
        <dbReference type="ChEBI" id="CHEBI:15378"/>
        <dbReference type="ChEBI" id="CHEBI:17408"/>
        <dbReference type="ChEBI" id="CHEBI:17754"/>
        <dbReference type="ChEBI" id="CHEBI:28868"/>
        <dbReference type="EC" id="3.1.1.79"/>
    </reaction>
</comment>
<evidence type="ECO:0000256" key="27">
    <source>
        <dbReference type="ARBA" id="ARBA00046695"/>
    </source>
</evidence>
<dbReference type="InterPro" id="IPR013094">
    <property type="entry name" value="AB_hydrolase_3"/>
</dbReference>
<dbReference type="InterPro" id="IPR029058">
    <property type="entry name" value="AB_hydrolase_fold"/>
</dbReference>
<evidence type="ECO:0000256" key="10">
    <source>
        <dbReference type="ARBA" id="ARBA00013088"/>
    </source>
</evidence>
<evidence type="ECO:0000256" key="39">
    <source>
        <dbReference type="ARBA" id="ARBA00049372"/>
    </source>
</evidence>
<comment type="pathway">
    <text evidence="8">Lipid metabolism.</text>
</comment>
<dbReference type="eggNOG" id="KOG4388">
    <property type="taxonomic scope" value="Eukaryota"/>
</dbReference>
<comment type="catalytic activity">
    <reaction evidence="24">
        <text>1-O-hexadecyl-2-acetyl-sn-glycerol + H2O = 1-O-hexadecyl-sn-glycerol + acetate + H(+)</text>
        <dbReference type="Rhea" id="RHEA:38563"/>
        <dbReference type="ChEBI" id="CHEBI:15377"/>
        <dbReference type="ChEBI" id="CHEBI:15378"/>
        <dbReference type="ChEBI" id="CHEBI:30089"/>
        <dbReference type="ChEBI" id="CHEBI:34115"/>
        <dbReference type="ChEBI" id="CHEBI:75936"/>
    </reaction>
    <physiologicalReaction direction="left-to-right" evidence="24">
        <dbReference type="Rhea" id="RHEA:38564"/>
    </physiologicalReaction>
</comment>
<keyword evidence="20" id="KW-0443">Lipid metabolism</keyword>
<dbReference type="Proteomes" id="UP000001357">
    <property type="component" value="Unassembled WGS sequence"/>
</dbReference>
<evidence type="ECO:0000256" key="23">
    <source>
        <dbReference type="ARBA" id="ARBA00023221"/>
    </source>
</evidence>
<dbReference type="GO" id="GO:0005829">
    <property type="term" value="C:cytosol"/>
    <property type="evidence" value="ECO:0000318"/>
    <property type="project" value="GO_Central"/>
</dbReference>
<keyword evidence="17" id="KW-0551">Lipid droplet</keyword>
<comment type="catalytic activity">
    <reaction evidence="35">
        <text>1,2-di-(9Z-octadecenoyl)-glycerol + H2O = (9Z-octadecenoyl)-glycerol + (9Z)-octadecenoate + H(+)</text>
        <dbReference type="Rhea" id="RHEA:38455"/>
        <dbReference type="ChEBI" id="CHEBI:15377"/>
        <dbReference type="ChEBI" id="CHEBI:15378"/>
        <dbReference type="ChEBI" id="CHEBI:30823"/>
        <dbReference type="ChEBI" id="CHEBI:52323"/>
        <dbReference type="ChEBI" id="CHEBI:75937"/>
    </reaction>
    <physiologicalReaction direction="left-to-right" evidence="35">
        <dbReference type="Rhea" id="RHEA:38456"/>
    </physiologicalReaction>
</comment>
<dbReference type="Pfam" id="PF07859">
    <property type="entry name" value="Abhydrolase_3"/>
    <property type="match status" value="1"/>
</dbReference>
<evidence type="ECO:0000256" key="34">
    <source>
        <dbReference type="ARBA" id="ARBA00048657"/>
    </source>
</evidence>
<evidence type="ECO:0000256" key="1">
    <source>
        <dbReference type="ARBA" id="ARBA00000803"/>
    </source>
</evidence>
<evidence type="ECO:0000256" key="31">
    <source>
        <dbReference type="ARBA" id="ARBA00047653"/>
    </source>
</evidence>
<evidence type="ECO:0000256" key="30">
    <source>
        <dbReference type="ARBA" id="ARBA00047476"/>
    </source>
</evidence>
<evidence type="ECO:0000256" key="43">
    <source>
        <dbReference type="SAM" id="MobiDB-lite"/>
    </source>
</evidence>
<evidence type="ECO:0000256" key="18">
    <source>
        <dbReference type="ARBA" id="ARBA00022801"/>
    </source>
</evidence>
<evidence type="ECO:0000256" key="16">
    <source>
        <dbReference type="ARBA" id="ARBA00022553"/>
    </source>
</evidence>
<dbReference type="PROSITE" id="PS01174">
    <property type="entry name" value="LIPASE_GDXG_SER"/>
    <property type="match status" value="1"/>
</dbReference>
<comment type="catalytic activity">
    <reaction evidence="29">
        <text>1,2-di-(9Z-octadecenoyl)-glycerol + H2O = 2-(9Z-octadecenoyl)-glycerol + (9Z)-octadecenoate + H(+)</text>
        <dbReference type="Rhea" id="RHEA:38659"/>
        <dbReference type="ChEBI" id="CHEBI:15377"/>
        <dbReference type="ChEBI" id="CHEBI:15378"/>
        <dbReference type="ChEBI" id="CHEBI:30823"/>
        <dbReference type="ChEBI" id="CHEBI:52323"/>
        <dbReference type="ChEBI" id="CHEBI:73990"/>
    </reaction>
    <physiologicalReaction direction="left-to-right" evidence="29">
        <dbReference type="Rhea" id="RHEA:38660"/>
    </physiologicalReaction>
</comment>
<dbReference type="InterPro" id="IPR010468">
    <property type="entry name" value="HSL_N"/>
</dbReference>
<feature type="region of interest" description="Disordered" evidence="43">
    <location>
        <begin position="456"/>
        <end position="519"/>
    </location>
</feature>
<evidence type="ECO:0000256" key="41">
    <source>
        <dbReference type="ARBA" id="ARBA00049519"/>
    </source>
</evidence>
<evidence type="ECO:0000259" key="44">
    <source>
        <dbReference type="Pfam" id="PF06350"/>
    </source>
</evidence>
<comment type="catalytic activity">
    <reaction evidence="34">
        <text>1,2-di-(9Z-octadecenoyl)-glycerol + (9Z)-octadecenoate + H(+) = 1,2,3-tri-(9Z-octadecenoyl)-glycerol + H2O</text>
        <dbReference type="Rhea" id="RHEA:38379"/>
        <dbReference type="ChEBI" id="CHEBI:15377"/>
        <dbReference type="ChEBI" id="CHEBI:15378"/>
        <dbReference type="ChEBI" id="CHEBI:30823"/>
        <dbReference type="ChEBI" id="CHEBI:52323"/>
        <dbReference type="ChEBI" id="CHEBI:53753"/>
    </reaction>
    <physiologicalReaction direction="right-to-left" evidence="34">
        <dbReference type="Rhea" id="RHEA:38381"/>
    </physiologicalReaction>
</comment>
<evidence type="ECO:0000256" key="6">
    <source>
        <dbReference type="ARBA" id="ARBA00004514"/>
    </source>
</evidence>
<feature type="region of interest" description="Disordered" evidence="43">
    <location>
        <begin position="864"/>
        <end position="925"/>
    </location>
</feature>
<evidence type="ECO:0000256" key="4">
    <source>
        <dbReference type="ARBA" id="ARBA00004345"/>
    </source>
</evidence>
<dbReference type="GO" id="GO:0008203">
    <property type="term" value="P:cholesterol metabolic process"/>
    <property type="evidence" value="ECO:0007669"/>
    <property type="project" value="UniProtKB-KW"/>
</dbReference>
<dbReference type="InterPro" id="IPR033140">
    <property type="entry name" value="Lipase_GDXG_put_SER_AS"/>
</dbReference>
<evidence type="ECO:0000256" key="12">
    <source>
        <dbReference type="ARBA" id="ARBA00015845"/>
    </source>
</evidence>
<accession>A9VE33</accession>
<dbReference type="GO" id="GO:0005901">
    <property type="term" value="C:caveola"/>
    <property type="evidence" value="ECO:0007669"/>
    <property type="project" value="UniProtKB-SubCell"/>
</dbReference>
<organism evidence="46 47">
    <name type="scientific">Monosiga brevicollis</name>
    <name type="common">Choanoflagellate</name>
    <dbReference type="NCBI Taxonomy" id="81824"/>
    <lineage>
        <taxon>Eukaryota</taxon>
        <taxon>Choanoflagellata</taxon>
        <taxon>Craspedida</taxon>
        <taxon>Salpingoecidae</taxon>
        <taxon>Monosiga</taxon>
    </lineage>
</organism>
<keyword evidence="21" id="KW-0472">Membrane</keyword>
<evidence type="ECO:0000256" key="42">
    <source>
        <dbReference type="PROSITE-ProRule" id="PRU10038"/>
    </source>
</evidence>
<evidence type="ECO:0000256" key="32">
    <source>
        <dbReference type="ARBA" id="ARBA00047674"/>
    </source>
</evidence>
<dbReference type="GO" id="GO:0005811">
    <property type="term" value="C:lipid droplet"/>
    <property type="evidence" value="ECO:0007669"/>
    <property type="project" value="UniProtKB-SubCell"/>
</dbReference>
<gene>
    <name evidence="46" type="ORF">MONBRDRAFT_34791</name>
</gene>
<evidence type="ECO:0000256" key="19">
    <source>
        <dbReference type="ARBA" id="ARBA00022963"/>
    </source>
</evidence>
<evidence type="ECO:0000256" key="11">
    <source>
        <dbReference type="ARBA" id="ARBA00013254"/>
    </source>
</evidence>
<evidence type="ECO:0000256" key="5">
    <source>
        <dbReference type="ARBA" id="ARBA00004502"/>
    </source>
</evidence>
<evidence type="ECO:0000256" key="35">
    <source>
        <dbReference type="ARBA" id="ARBA00048674"/>
    </source>
</evidence>
<dbReference type="InterPro" id="IPR002168">
    <property type="entry name" value="Lipase_GDXG_HIS_AS"/>
</dbReference>
<evidence type="ECO:0000256" key="8">
    <source>
        <dbReference type="ARBA" id="ARBA00005189"/>
    </source>
</evidence>
<evidence type="ECO:0000256" key="7">
    <source>
        <dbReference type="ARBA" id="ARBA00004879"/>
    </source>
</evidence>
<dbReference type="SUPFAM" id="SSF53474">
    <property type="entry name" value="alpha/beta-Hydrolases"/>
    <property type="match status" value="1"/>
</dbReference>
<comment type="catalytic activity">
    <reaction evidence="40">
        <text>2-(9Z-octadecenoyl)-glycerol + H2O = glycerol + (9Z)-octadecenoate + H(+)</text>
        <dbReference type="Rhea" id="RHEA:38491"/>
        <dbReference type="ChEBI" id="CHEBI:15377"/>
        <dbReference type="ChEBI" id="CHEBI:15378"/>
        <dbReference type="ChEBI" id="CHEBI:17754"/>
        <dbReference type="ChEBI" id="CHEBI:30823"/>
        <dbReference type="ChEBI" id="CHEBI:73990"/>
    </reaction>
    <physiologicalReaction direction="left-to-right" evidence="40">
        <dbReference type="Rhea" id="RHEA:38492"/>
    </physiologicalReaction>
</comment>
<comment type="pathway">
    <text evidence="7">Glycerolipid metabolism; triacylglycerol degradation.</text>
</comment>
<evidence type="ECO:0000256" key="29">
    <source>
        <dbReference type="ARBA" id="ARBA00047458"/>
    </source>
</evidence>
<comment type="catalytic activity">
    <reaction evidence="31">
        <text>cholesteryl (9Z-octadecenoate) + H2O = cholesterol + (9Z)-octadecenoate + H(+)</text>
        <dbReference type="Rhea" id="RHEA:33875"/>
        <dbReference type="ChEBI" id="CHEBI:15377"/>
        <dbReference type="ChEBI" id="CHEBI:15378"/>
        <dbReference type="ChEBI" id="CHEBI:16113"/>
        <dbReference type="ChEBI" id="CHEBI:30823"/>
        <dbReference type="ChEBI" id="CHEBI:46898"/>
    </reaction>
    <physiologicalReaction direction="left-to-right" evidence="31">
        <dbReference type="Rhea" id="RHEA:33876"/>
    </physiologicalReaction>
</comment>
<comment type="subcellular location">
    <subcellularLocation>
        <location evidence="3">Cell membrane</location>
    </subcellularLocation>
    <subcellularLocation>
        <location evidence="6">Cytoplasm</location>
        <location evidence="6">Cytosol</location>
    </subcellularLocation>
    <subcellularLocation>
        <location evidence="5">Lipid droplet</location>
    </subcellularLocation>
    <subcellularLocation>
        <location evidence="4">Membrane</location>
        <location evidence="4">Caveola</location>
    </subcellularLocation>
</comment>
<keyword evidence="23" id="KW-0753">Steroid metabolism</keyword>
<keyword evidence="13" id="KW-1003">Cell membrane</keyword>
<dbReference type="Pfam" id="PF06350">
    <property type="entry name" value="HSL_N"/>
    <property type="match status" value="1"/>
</dbReference>
<dbReference type="GO" id="GO:0047372">
    <property type="term" value="F:monoacylglycerol lipase activity"/>
    <property type="evidence" value="ECO:0007669"/>
    <property type="project" value="UniProtKB-EC"/>
</dbReference>
<comment type="catalytic activity">
    <reaction evidence="1">
        <text>a triacylglycerol + H2O = a diacylglycerol + a fatty acid + H(+)</text>
        <dbReference type="Rhea" id="RHEA:12044"/>
        <dbReference type="ChEBI" id="CHEBI:15377"/>
        <dbReference type="ChEBI" id="CHEBI:15378"/>
        <dbReference type="ChEBI" id="CHEBI:17855"/>
        <dbReference type="ChEBI" id="CHEBI:18035"/>
        <dbReference type="ChEBI" id="CHEBI:28868"/>
        <dbReference type="EC" id="3.1.1.79"/>
    </reaction>
</comment>